<keyword evidence="3" id="KW-1185">Reference proteome</keyword>
<dbReference type="SUPFAM" id="SSF52540">
    <property type="entry name" value="P-loop containing nucleoside triphosphate hydrolases"/>
    <property type="match status" value="2"/>
</dbReference>
<evidence type="ECO:0000313" key="3">
    <source>
        <dbReference type="Proteomes" id="UP000181899"/>
    </source>
</evidence>
<dbReference type="OrthoDB" id="5593847at2"/>
<evidence type="ECO:0000259" key="1">
    <source>
        <dbReference type="Pfam" id="PF13401"/>
    </source>
</evidence>
<evidence type="ECO:0000313" key="2">
    <source>
        <dbReference type="EMBL" id="SFO14858.1"/>
    </source>
</evidence>
<dbReference type="GO" id="GO:0016887">
    <property type="term" value="F:ATP hydrolysis activity"/>
    <property type="evidence" value="ECO:0007669"/>
    <property type="project" value="InterPro"/>
</dbReference>
<dbReference type="EMBL" id="FOVK01000021">
    <property type="protein sequence ID" value="SFO14858.1"/>
    <property type="molecule type" value="Genomic_DNA"/>
</dbReference>
<dbReference type="InterPro" id="IPR027417">
    <property type="entry name" value="P-loop_NTPase"/>
</dbReference>
<dbReference type="Pfam" id="PF13401">
    <property type="entry name" value="AAA_22"/>
    <property type="match status" value="1"/>
</dbReference>
<protein>
    <submittedName>
        <fullName evidence="2">AAA domain-containing protein</fullName>
    </submittedName>
</protein>
<feature type="domain" description="ORC1/DEAH AAA+ ATPase" evidence="1">
    <location>
        <begin position="105"/>
        <end position="251"/>
    </location>
</feature>
<organism evidence="2 3">
    <name type="scientific">Proteiniclasticum ruminis</name>
    <dbReference type="NCBI Taxonomy" id="398199"/>
    <lineage>
        <taxon>Bacteria</taxon>
        <taxon>Bacillati</taxon>
        <taxon>Bacillota</taxon>
        <taxon>Clostridia</taxon>
        <taxon>Eubacteriales</taxon>
        <taxon>Clostridiaceae</taxon>
        <taxon>Proteiniclasticum</taxon>
    </lineage>
</organism>
<gene>
    <name evidence="2" type="ORF">SAMN04488695_1215</name>
</gene>
<dbReference type="InterPro" id="IPR049945">
    <property type="entry name" value="AAA_22"/>
</dbReference>
<reference evidence="2 3" key="1">
    <citation type="submission" date="2016-10" db="EMBL/GenBank/DDBJ databases">
        <authorList>
            <person name="de Groot N.N."/>
        </authorList>
    </citation>
    <scope>NUCLEOTIDE SEQUENCE [LARGE SCALE GENOMIC DNA]</scope>
    <source>
        <strain evidence="2 3">ML2</strain>
    </source>
</reference>
<sequence>MEGKLASYIDSKIPQYKGNPLIEALPQSKSDLELIKELTVDVDWFNELDVLDDDEKIYAMDSIQYLFQPIPKVLDMKKSIDRLIRVGYMNRNPLSKDNLNHQVPNIAIIGVSGIGKTTTIDRVLSTYNQTIYHDSYKDVPYKATQIVWIKLNTPFDGSLKSLLFEFYGEIDKLLKTKYFERFSKNRATTDIMMQSISNIAKSCNVGLIVIDEIQNLENVSNKNKMMVMNFFVSLSNTIGVPLVLVSTPAGIELLRQDFRQARRMVSAIDSIIWDKLENDESWSILVNSIMKYQITPTKASCEKELIDTFYNESGGIVDILKKLHISSQVLALKRKADKVDREIIVFAAKQSLKLIEPMMTSIHTPNPFGMLLYPDINIPEKLRVDTKMSTSRKTKIDKKKANGGLKLYSNPQDLREVIKFGNLEGKNAYLSLKDAGYTVEEI</sequence>
<dbReference type="Gene3D" id="3.40.50.300">
    <property type="entry name" value="P-loop containing nucleotide triphosphate hydrolases"/>
    <property type="match status" value="1"/>
</dbReference>
<name>A0A1I5ETL0_9CLOT</name>
<proteinExistence type="predicted"/>
<dbReference type="Proteomes" id="UP000181899">
    <property type="component" value="Unassembled WGS sequence"/>
</dbReference>
<accession>A0A1I5ETL0</accession>
<dbReference type="AlphaFoldDB" id="A0A1I5ETL0"/>
<dbReference type="RefSeq" id="WP_074913199.1">
    <property type="nucleotide sequence ID" value="NZ_FOVK01000021.1"/>
</dbReference>